<protein>
    <submittedName>
        <fullName evidence="1">Unannotated protein</fullName>
    </submittedName>
</protein>
<organism evidence="1">
    <name type="scientific">freshwater metagenome</name>
    <dbReference type="NCBI Taxonomy" id="449393"/>
    <lineage>
        <taxon>unclassified sequences</taxon>
        <taxon>metagenomes</taxon>
        <taxon>ecological metagenomes</taxon>
    </lineage>
</organism>
<dbReference type="EMBL" id="CAEZYJ010000031">
    <property type="protein sequence ID" value="CAB4716013.1"/>
    <property type="molecule type" value="Genomic_DNA"/>
</dbReference>
<name>A0A6J6R254_9ZZZZ</name>
<evidence type="ECO:0000313" key="1">
    <source>
        <dbReference type="EMBL" id="CAB4716013.1"/>
    </source>
</evidence>
<proteinExistence type="predicted"/>
<sequence>MIATCCASTARTVTAETPKKARKLNAGLLACGAKLIEDDESLDEEEVVEPAHEGAAATSVLAMKLVGKIPRNCK</sequence>
<gene>
    <name evidence="1" type="ORF">UFOPK2659_00355</name>
</gene>
<reference evidence="1" key="1">
    <citation type="submission" date="2020-05" db="EMBL/GenBank/DDBJ databases">
        <authorList>
            <person name="Chiriac C."/>
            <person name="Salcher M."/>
            <person name="Ghai R."/>
            <person name="Kavagutti S V."/>
        </authorList>
    </citation>
    <scope>NUCLEOTIDE SEQUENCE</scope>
</reference>
<accession>A0A6J6R254</accession>
<dbReference type="AlphaFoldDB" id="A0A6J6R254"/>